<dbReference type="GO" id="GO:0003677">
    <property type="term" value="F:DNA binding"/>
    <property type="evidence" value="ECO:0007669"/>
    <property type="project" value="InterPro"/>
</dbReference>
<evidence type="ECO:0000313" key="5">
    <source>
        <dbReference type="EMBL" id="MDS3861440.1"/>
    </source>
</evidence>
<dbReference type="CDD" id="cd06127">
    <property type="entry name" value="DEDDh"/>
    <property type="match status" value="1"/>
</dbReference>
<dbReference type="Gene3D" id="3.30.420.10">
    <property type="entry name" value="Ribonuclease H-like superfamily/Ribonuclease H"/>
    <property type="match status" value="1"/>
</dbReference>
<dbReference type="InterPro" id="IPR012337">
    <property type="entry name" value="RNaseH-like_sf"/>
</dbReference>
<dbReference type="RefSeq" id="WP_322878683.1">
    <property type="nucleotide sequence ID" value="NZ_JAVMIP010000012.1"/>
</dbReference>
<sequence>MLHSQDILALYRHLGTSDLTVVDVETTGSKPDHNWVIEISVLQGCPRAGITKHRTQLIKPPIPIPQDIQRFTGITPEMVIDAPDPTQVWPEFFPLLDTGIFTAHNLEFDYGFIQSEYKKLNIPFSRPLDAQFCTVKLSRILLAHLKSRRLPDLVRHFDFPVDTSHRAEADTLACWYLTLELVNRLEQTPDGPILEKLGQEWLTLEDATQLLGTDVTTALRELMHPRIVNKCTRRGEILFQRHSVERIC</sequence>
<dbReference type="InterPro" id="IPR036397">
    <property type="entry name" value="RNaseH_sf"/>
</dbReference>
<dbReference type="GO" id="GO:0008408">
    <property type="term" value="F:3'-5' exonuclease activity"/>
    <property type="evidence" value="ECO:0007669"/>
    <property type="project" value="TreeGrafter"/>
</dbReference>
<organism evidence="5 6">
    <name type="scientific">Pseudocalidococcus azoricus BACA0444</name>
    <dbReference type="NCBI Taxonomy" id="2918990"/>
    <lineage>
        <taxon>Bacteria</taxon>
        <taxon>Bacillati</taxon>
        <taxon>Cyanobacteriota</taxon>
        <taxon>Cyanophyceae</taxon>
        <taxon>Acaryochloridales</taxon>
        <taxon>Thermosynechococcaceae</taxon>
        <taxon>Pseudocalidococcus</taxon>
        <taxon>Pseudocalidococcus azoricus</taxon>
    </lineage>
</organism>
<comment type="caution">
    <text evidence="5">The sequence shown here is derived from an EMBL/GenBank/DDBJ whole genome shotgun (WGS) entry which is preliminary data.</text>
</comment>
<dbReference type="AlphaFoldDB" id="A0AAE4FSM5"/>
<dbReference type="Proteomes" id="UP001268256">
    <property type="component" value="Unassembled WGS sequence"/>
</dbReference>
<dbReference type="InterPro" id="IPR006054">
    <property type="entry name" value="DnaQ"/>
</dbReference>
<name>A0AAE4FSM5_9CYAN</name>
<dbReference type="Pfam" id="PF00929">
    <property type="entry name" value="RNase_T"/>
    <property type="match status" value="1"/>
</dbReference>
<dbReference type="NCBIfam" id="TIGR00573">
    <property type="entry name" value="dnaq"/>
    <property type="match status" value="1"/>
</dbReference>
<gene>
    <name evidence="5" type="ORF">RIF25_11540</name>
</gene>
<dbReference type="FunFam" id="3.30.420.10:FF:000045">
    <property type="entry name" value="3'-5' exonuclease DinG"/>
    <property type="match status" value="1"/>
</dbReference>
<dbReference type="GO" id="GO:0006260">
    <property type="term" value="P:DNA replication"/>
    <property type="evidence" value="ECO:0007669"/>
    <property type="project" value="InterPro"/>
</dbReference>
<evidence type="ECO:0000256" key="1">
    <source>
        <dbReference type="ARBA" id="ARBA00022722"/>
    </source>
</evidence>
<evidence type="ECO:0000256" key="2">
    <source>
        <dbReference type="ARBA" id="ARBA00022801"/>
    </source>
</evidence>
<evidence type="ECO:0000256" key="3">
    <source>
        <dbReference type="ARBA" id="ARBA00022839"/>
    </source>
</evidence>
<reference evidence="6" key="1">
    <citation type="submission" date="2023-07" db="EMBL/GenBank/DDBJ databases">
        <authorList>
            <person name="Luz R."/>
            <person name="Cordeiro R."/>
            <person name="Fonseca A."/>
            <person name="Goncalves V."/>
        </authorList>
    </citation>
    <scope>NUCLEOTIDE SEQUENCE [LARGE SCALE GENOMIC DNA]</scope>
    <source>
        <strain evidence="6">BACA0444</strain>
    </source>
</reference>
<keyword evidence="2" id="KW-0378">Hydrolase</keyword>
<keyword evidence="6" id="KW-1185">Reference proteome</keyword>
<keyword evidence="3 5" id="KW-0269">Exonuclease</keyword>
<dbReference type="PANTHER" id="PTHR30231:SF4">
    <property type="entry name" value="PROTEIN NEN2"/>
    <property type="match status" value="1"/>
</dbReference>
<dbReference type="SUPFAM" id="SSF53098">
    <property type="entry name" value="Ribonuclease H-like"/>
    <property type="match status" value="1"/>
</dbReference>
<feature type="domain" description="Exonuclease" evidence="4">
    <location>
        <begin position="18"/>
        <end position="187"/>
    </location>
</feature>
<dbReference type="InterPro" id="IPR013520">
    <property type="entry name" value="Ribonucl_H"/>
</dbReference>
<accession>A0AAE4FSM5</accession>
<dbReference type="PANTHER" id="PTHR30231">
    <property type="entry name" value="DNA POLYMERASE III SUBUNIT EPSILON"/>
    <property type="match status" value="1"/>
</dbReference>
<dbReference type="EMBL" id="JAVMIP010000012">
    <property type="protein sequence ID" value="MDS3861440.1"/>
    <property type="molecule type" value="Genomic_DNA"/>
</dbReference>
<protein>
    <submittedName>
        <fullName evidence="5">3'-5' exonuclease</fullName>
    </submittedName>
</protein>
<dbReference type="GO" id="GO:0003887">
    <property type="term" value="F:DNA-directed DNA polymerase activity"/>
    <property type="evidence" value="ECO:0007669"/>
    <property type="project" value="InterPro"/>
</dbReference>
<dbReference type="SMART" id="SM00479">
    <property type="entry name" value="EXOIII"/>
    <property type="match status" value="1"/>
</dbReference>
<evidence type="ECO:0000259" key="4">
    <source>
        <dbReference type="SMART" id="SM00479"/>
    </source>
</evidence>
<evidence type="ECO:0000313" key="6">
    <source>
        <dbReference type="Proteomes" id="UP001268256"/>
    </source>
</evidence>
<proteinExistence type="predicted"/>
<keyword evidence="1" id="KW-0540">Nuclease</keyword>